<comment type="caution">
    <text evidence="10">The sequence shown here is derived from an EMBL/GenBank/DDBJ whole genome shotgun (WGS) entry which is preliminary data.</text>
</comment>
<dbReference type="InterPro" id="IPR016156">
    <property type="entry name" value="FAD/NAD-linked_Rdtase_dimer_sf"/>
</dbReference>
<dbReference type="GO" id="GO:0046872">
    <property type="term" value="F:metal ion binding"/>
    <property type="evidence" value="ECO:0007669"/>
    <property type="project" value="UniProtKB-KW"/>
</dbReference>
<proteinExistence type="predicted"/>
<dbReference type="GO" id="GO:0016651">
    <property type="term" value="F:oxidoreductase activity, acting on NAD(P)H"/>
    <property type="evidence" value="ECO:0007669"/>
    <property type="project" value="TreeGrafter"/>
</dbReference>
<evidence type="ECO:0000256" key="5">
    <source>
        <dbReference type="ARBA" id="ARBA00022827"/>
    </source>
</evidence>
<evidence type="ECO:0000256" key="3">
    <source>
        <dbReference type="ARBA" id="ARBA00022714"/>
    </source>
</evidence>
<keyword evidence="6" id="KW-0560">Oxidoreductase</keyword>
<evidence type="ECO:0000256" key="8">
    <source>
        <dbReference type="ARBA" id="ARBA00023014"/>
    </source>
</evidence>
<dbReference type="Gene3D" id="2.102.10.10">
    <property type="entry name" value="Rieske [2Fe-2S] iron-sulphur domain"/>
    <property type="match status" value="1"/>
</dbReference>
<evidence type="ECO:0000256" key="4">
    <source>
        <dbReference type="ARBA" id="ARBA00022723"/>
    </source>
</evidence>
<dbReference type="GeneID" id="61254293"/>
<evidence type="ECO:0000259" key="9">
    <source>
        <dbReference type="PROSITE" id="PS51296"/>
    </source>
</evidence>
<reference evidence="10 11" key="1">
    <citation type="journal article" date="2016" name="Front. Microbiol.">
        <title>Genomic Resource of Rice Seed Associated Bacteria.</title>
        <authorList>
            <person name="Midha S."/>
            <person name="Bansal K."/>
            <person name="Sharma S."/>
            <person name="Kumar N."/>
            <person name="Patil P.P."/>
            <person name="Chaudhry V."/>
            <person name="Patil P.B."/>
        </authorList>
    </citation>
    <scope>NUCLEOTIDE SEQUENCE [LARGE SCALE GENOMIC DNA]</scope>
    <source>
        <strain evidence="10 11">RSA13</strain>
    </source>
</reference>
<sequence length="510" mass="56249">MNYQFVVALKDLPHRQPVKKKLGETELLLIRDGDNVHAYQAKCPHAGAPLEQGAICENRLICPWHKATFELDSGKMCEPLALADLKQYPVRIENEAVLVNPKAMSPATAIGSGAAAPVFVVLGGGAAGSAALWRLRHEGFKGRLILIEQEPDAPYDRTALTKFVPSGKMDIDEVPSLLGEDIMAHVERLQKRVERIDNHQHRIIFADGTTLQFDKLLIATGGAPVKPALAGRDLAGVHILRSKQHTADLLQAVDDTQQIVIIGNSFIGMELASSLRNRDIDVTVIARHPLPFAKQFGEAVGRYFYQLHQANGVKFIEGEIDALLGEDHVNAVRLKTGKHIAADVVLFATGVKPATHFIHDLPLLEDGSLQTDEQLRVAENVWVAGDIATYPSPQGPLRIEHFRVAEQQGQTAAINMLGNIRHFDRVPFFWTAHYGTRYEYLGHAADWDDYQSVGSLEEKEFMAFYGKEGQLAAVFSCGLYTLTAALVDNMQQPMTVKQALALYQDYRSAG</sequence>
<dbReference type="EMBL" id="LDSI01000027">
    <property type="protein sequence ID" value="KTS94649.1"/>
    <property type="molecule type" value="Genomic_DNA"/>
</dbReference>
<dbReference type="PANTHER" id="PTHR43557:SF2">
    <property type="entry name" value="RIESKE DOMAIN-CONTAINING PROTEIN-RELATED"/>
    <property type="match status" value="1"/>
</dbReference>
<dbReference type="PRINTS" id="PR00368">
    <property type="entry name" value="FADPNR"/>
</dbReference>
<keyword evidence="7" id="KW-0408">Iron</keyword>
<protein>
    <submittedName>
        <fullName evidence="10">Pyridine nucleotide-disulfide oxidoreductase</fullName>
    </submittedName>
</protein>
<dbReference type="RefSeq" id="WP_058708266.1">
    <property type="nucleotide sequence ID" value="NZ_CP049115.1"/>
</dbReference>
<accession>A0AB34VAU5</accession>
<keyword evidence="5" id="KW-0274">FAD</keyword>
<keyword evidence="2" id="KW-0285">Flavoprotein</keyword>
<keyword evidence="8" id="KW-0411">Iron-sulfur</keyword>
<dbReference type="PROSITE" id="PS51296">
    <property type="entry name" value="RIESKE"/>
    <property type="match status" value="1"/>
</dbReference>
<dbReference type="InterPro" id="IPR050446">
    <property type="entry name" value="FAD-oxidoreductase/Apoptosis"/>
</dbReference>
<dbReference type="SUPFAM" id="SSF50022">
    <property type="entry name" value="ISP domain"/>
    <property type="match status" value="1"/>
</dbReference>
<evidence type="ECO:0000256" key="2">
    <source>
        <dbReference type="ARBA" id="ARBA00022630"/>
    </source>
</evidence>
<feature type="domain" description="Rieske" evidence="9">
    <location>
        <begin position="4"/>
        <end position="99"/>
    </location>
</feature>
<dbReference type="PRINTS" id="PR00411">
    <property type="entry name" value="PNDRDTASEI"/>
</dbReference>
<evidence type="ECO:0000256" key="7">
    <source>
        <dbReference type="ARBA" id="ARBA00023004"/>
    </source>
</evidence>
<name>A0AB34VAU5_9GAMM</name>
<dbReference type="SUPFAM" id="SSF55424">
    <property type="entry name" value="FAD/NAD-linked reductases, dimerisation (C-terminal) domain"/>
    <property type="match status" value="1"/>
</dbReference>
<dbReference type="Gene3D" id="3.30.390.30">
    <property type="match status" value="1"/>
</dbReference>
<dbReference type="Pfam" id="PF07992">
    <property type="entry name" value="Pyr_redox_2"/>
    <property type="match status" value="1"/>
</dbReference>
<dbReference type="InterPro" id="IPR017941">
    <property type="entry name" value="Rieske_2Fe-2S"/>
</dbReference>
<evidence type="ECO:0000256" key="6">
    <source>
        <dbReference type="ARBA" id="ARBA00023002"/>
    </source>
</evidence>
<comment type="cofactor">
    <cofactor evidence="1">
        <name>FAD</name>
        <dbReference type="ChEBI" id="CHEBI:57692"/>
    </cofactor>
</comment>
<dbReference type="InterPro" id="IPR036188">
    <property type="entry name" value="FAD/NAD-bd_sf"/>
</dbReference>
<dbReference type="GO" id="GO:0005737">
    <property type="term" value="C:cytoplasm"/>
    <property type="evidence" value="ECO:0007669"/>
    <property type="project" value="TreeGrafter"/>
</dbReference>
<dbReference type="Pfam" id="PF00355">
    <property type="entry name" value="Rieske"/>
    <property type="match status" value="1"/>
</dbReference>
<keyword evidence="3" id="KW-0001">2Fe-2S</keyword>
<dbReference type="AlphaFoldDB" id="A0AB34VAU5"/>
<evidence type="ECO:0000256" key="1">
    <source>
        <dbReference type="ARBA" id="ARBA00001974"/>
    </source>
</evidence>
<dbReference type="InterPro" id="IPR036922">
    <property type="entry name" value="Rieske_2Fe-2S_sf"/>
</dbReference>
<dbReference type="Gene3D" id="3.50.50.60">
    <property type="entry name" value="FAD/NAD(P)-binding domain"/>
    <property type="match status" value="2"/>
</dbReference>
<dbReference type="PANTHER" id="PTHR43557">
    <property type="entry name" value="APOPTOSIS-INDUCING FACTOR 1"/>
    <property type="match status" value="1"/>
</dbReference>
<dbReference type="InterPro" id="IPR023753">
    <property type="entry name" value="FAD/NAD-binding_dom"/>
</dbReference>
<keyword evidence="4" id="KW-0479">Metal-binding</keyword>
<dbReference type="SUPFAM" id="SSF51905">
    <property type="entry name" value="FAD/NAD(P)-binding domain"/>
    <property type="match status" value="1"/>
</dbReference>
<evidence type="ECO:0000313" key="10">
    <source>
        <dbReference type="EMBL" id="KTS94649.1"/>
    </source>
</evidence>
<organism evidence="10 11">
    <name type="scientific">Pantoea stewartii</name>
    <dbReference type="NCBI Taxonomy" id="66269"/>
    <lineage>
        <taxon>Bacteria</taxon>
        <taxon>Pseudomonadati</taxon>
        <taxon>Pseudomonadota</taxon>
        <taxon>Gammaproteobacteria</taxon>
        <taxon>Enterobacterales</taxon>
        <taxon>Erwiniaceae</taxon>
        <taxon>Pantoea</taxon>
    </lineage>
</organism>
<evidence type="ECO:0000313" key="11">
    <source>
        <dbReference type="Proteomes" id="UP000072520"/>
    </source>
</evidence>
<dbReference type="Proteomes" id="UP000072520">
    <property type="component" value="Unassembled WGS sequence"/>
</dbReference>
<gene>
    <name evidence="10" type="ORF">RSA13_18370</name>
</gene>
<dbReference type="GO" id="GO:0051537">
    <property type="term" value="F:2 iron, 2 sulfur cluster binding"/>
    <property type="evidence" value="ECO:0007669"/>
    <property type="project" value="UniProtKB-KW"/>
</dbReference>